<protein>
    <submittedName>
        <fullName evidence="2">RES family NAD+ phosphorylase</fullName>
    </submittedName>
</protein>
<comment type="caution">
    <text evidence="2">The sequence shown here is derived from an EMBL/GenBank/DDBJ whole genome shotgun (WGS) entry which is preliminary data.</text>
</comment>
<evidence type="ECO:0000259" key="1">
    <source>
        <dbReference type="Pfam" id="PF08808"/>
    </source>
</evidence>
<dbReference type="Pfam" id="PF08808">
    <property type="entry name" value="RES"/>
    <property type="match status" value="1"/>
</dbReference>
<feature type="domain" description="RES" evidence="1">
    <location>
        <begin position="9"/>
        <end position="71"/>
    </location>
</feature>
<dbReference type="Proteomes" id="UP000664628">
    <property type="component" value="Unassembled WGS sequence"/>
</dbReference>
<keyword evidence="3" id="KW-1185">Reference proteome</keyword>
<gene>
    <name evidence="2" type="ORF">J2I46_28340</name>
</gene>
<organism evidence="2 3">
    <name type="scientific">Fibrella forsythiae</name>
    <dbReference type="NCBI Taxonomy" id="2817061"/>
    <lineage>
        <taxon>Bacteria</taxon>
        <taxon>Pseudomonadati</taxon>
        <taxon>Bacteroidota</taxon>
        <taxon>Cytophagia</taxon>
        <taxon>Cytophagales</taxon>
        <taxon>Spirosomataceae</taxon>
        <taxon>Fibrella</taxon>
    </lineage>
</organism>
<sequence length="75" mass="8872">MTHRRVAPLTRVADYPALQRLGSAWYVAQETLVLKVPSAVIPYEYNYLNNTEHPDFDQHVQPVHTEDYFWDDRLL</sequence>
<dbReference type="InterPro" id="IPR014914">
    <property type="entry name" value="RES_dom"/>
</dbReference>
<reference evidence="2 3" key="1">
    <citation type="submission" date="2021-03" db="EMBL/GenBank/DDBJ databases">
        <title>Fibrella sp. HMF5405 genome sequencing and assembly.</title>
        <authorList>
            <person name="Kang H."/>
            <person name="Kim H."/>
            <person name="Bae S."/>
            <person name="Joh K."/>
        </authorList>
    </citation>
    <scope>NUCLEOTIDE SEQUENCE [LARGE SCALE GENOMIC DNA]</scope>
    <source>
        <strain evidence="2 3">HMF5405</strain>
    </source>
</reference>
<dbReference type="EMBL" id="JAFMYW010000012">
    <property type="protein sequence ID" value="MBO0952526.1"/>
    <property type="molecule type" value="Genomic_DNA"/>
</dbReference>
<accession>A0ABS3JRA1</accession>
<proteinExistence type="predicted"/>
<name>A0ABS3JRA1_9BACT</name>
<evidence type="ECO:0000313" key="2">
    <source>
        <dbReference type="EMBL" id="MBO0952526.1"/>
    </source>
</evidence>
<dbReference type="RefSeq" id="WP_207332480.1">
    <property type="nucleotide sequence ID" value="NZ_JAFMYW010000012.1"/>
</dbReference>
<evidence type="ECO:0000313" key="3">
    <source>
        <dbReference type="Proteomes" id="UP000664628"/>
    </source>
</evidence>